<dbReference type="Proteomes" id="UP000262142">
    <property type="component" value="Unassembled WGS sequence"/>
</dbReference>
<keyword evidence="2" id="KW-1185">Reference proteome</keyword>
<dbReference type="EMBL" id="UNSC01000003">
    <property type="protein sequence ID" value="SZD72291.1"/>
    <property type="molecule type" value="Genomic_DNA"/>
</dbReference>
<accession>A0A383TZG0</accession>
<reference evidence="1 2" key="1">
    <citation type="submission" date="2018-09" db="EMBL/GenBank/DDBJ databases">
        <authorList>
            <consortium name="Pathogen Informatics"/>
        </authorList>
    </citation>
    <scope>NUCLEOTIDE SEQUENCE [LARGE SCALE GENOMIC DNA]</scope>
    <source>
        <strain evidence="1 2">OH-22767</strain>
    </source>
</reference>
<dbReference type="AlphaFoldDB" id="A0A383TZG0"/>
<gene>
    <name evidence="1" type="ORF">SAMEA104719789_00731</name>
</gene>
<evidence type="ECO:0000313" key="2">
    <source>
        <dbReference type="Proteomes" id="UP000262142"/>
    </source>
</evidence>
<protein>
    <submittedName>
        <fullName evidence="1">Uncharacterized protein</fullName>
    </submittedName>
</protein>
<organism evidence="1 2">
    <name type="scientific">Candidatus Ornithobacterium hominis</name>
    <dbReference type="NCBI Taxonomy" id="2497989"/>
    <lineage>
        <taxon>Bacteria</taxon>
        <taxon>Pseudomonadati</taxon>
        <taxon>Bacteroidota</taxon>
        <taxon>Flavobacteriia</taxon>
        <taxon>Flavobacteriales</taxon>
        <taxon>Weeksellaceae</taxon>
        <taxon>Ornithobacterium</taxon>
    </lineage>
</organism>
<sequence length="39" mass="4521">MRKEKLLRETAALVYNLLNFIFYLSSEGADFNLGIITKK</sequence>
<name>A0A383TZG0_9FLAO</name>
<proteinExistence type="predicted"/>
<evidence type="ECO:0000313" key="1">
    <source>
        <dbReference type="EMBL" id="SZD72291.1"/>
    </source>
</evidence>